<organism evidence="5 6">
    <name type="scientific">Aphanomyces euteiches</name>
    <dbReference type="NCBI Taxonomy" id="100861"/>
    <lineage>
        <taxon>Eukaryota</taxon>
        <taxon>Sar</taxon>
        <taxon>Stramenopiles</taxon>
        <taxon>Oomycota</taxon>
        <taxon>Saprolegniomycetes</taxon>
        <taxon>Saprolegniales</taxon>
        <taxon>Verrucalvaceae</taxon>
        <taxon>Aphanomyces</taxon>
    </lineage>
</organism>
<dbReference type="Proteomes" id="UP000481153">
    <property type="component" value="Unassembled WGS sequence"/>
</dbReference>
<dbReference type="GO" id="GO:0005634">
    <property type="term" value="C:nucleus"/>
    <property type="evidence" value="ECO:0007669"/>
    <property type="project" value="UniProtKB-SubCell"/>
</dbReference>
<gene>
    <name evidence="5" type="ORF">Ae201684_002629</name>
</gene>
<dbReference type="InterPro" id="IPR016024">
    <property type="entry name" value="ARM-type_fold"/>
</dbReference>
<dbReference type="Gene3D" id="1.25.10.10">
    <property type="entry name" value="Leucine-rich Repeat Variant"/>
    <property type="match status" value="1"/>
</dbReference>
<accession>A0A6G0XQ17</accession>
<sequence>MTTDRPSQVLAAVRRVLAADALDEDRRRADAFLQAFQKMSDAIPISMAWLMHDHGRIEPHEELFFVNTIYRALCSRGSKDNPKYPSRKDDIAPIPPAQLASSCFHQLCRHIYASLSQHMPMNMANQFACCVTVCVLGSTNSDVLSTLNQLASHERAASTTDANMQYCIELAIILVLHLVPEEIQNKRLLLRADHRTTWEQAVVSEAPGVLQALESCWRALSGHGLPHFLHDKMASEIFQSFGAWVEHGRLPASVVAKSILLQACLDLSLQFSAGAHVVLVFQVIRDVIHVCVDVSHQPLMDVLVQFAIHLGPRALQDQTLDEVILLHIATTIADCGQQALLCNTFATSTEESLKSFLDVLLAFTAVDNITVSSKLLDFWIDLRTCLAQTPNDKIDRYVQQVLRILLQSTELTRSSRHSGEEFHQYRKEIRTVFRSLTQPTQAYQMAFVHDTVGLFMDEARTRCRLTKLEVYLHALSAMAKSFGDGAFVSGILEYIAHVASSIQVLEFESRAFLRTAAVFLSVLHTWAARQTVCLPLIYTILSKCLECSEDDEECPMRVAEDHIAAVALVKMASNCASAMLASDLPWLQMMQAIYRTNLLTPGATMTDKSLCLVLEAYATVVAIPKHIYYQAATPPITDLCGIAFEQVDVLVPQSTLDQAQTSLALILGHLQALAAALPAAADGLHPMLHVVQLNWSTIQLLFSHRASLTIQCRVSTVLATLFRIVGPDAAPLVVVAVPMFLDAFSTTPARCFLDAVSASLHCASDTTPDVNHLLVLALARVVHQIPHVPLDDLDRIGGVFDLVSLSGTRRPELLAQAQCFELIFAFATDALARGFVDESMLRFFQATWRWLAHSTASSAFNEQVRAIVPPRMVSLLQMLVAAPGVLAATAADGAMDEIAETLLHACRTFEPSQMAHWMQLVLSDPTFPRPGVASSVKGEMVQVMSQPEAASARKIRRLLKQLCKL</sequence>
<evidence type="ECO:0000256" key="1">
    <source>
        <dbReference type="ARBA" id="ARBA00004123"/>
    </source>
</evidence>
<evidence type="ECO:0008006" key="7">
    <source>
        <dbReference type="Google" id="ProtNLM"/>
    </source>
</evidence>
<evidence type="ECO:0000313" key="6">
    <source>
        <dbReference type="Proteomes" id="UP000481153"/>
    </source>
</evidence>
<dbReference type="PANTHER" id="PTHR12363:SF33">
    <property type="entry name" value="IMPORTIN-13"/>
    <property type="match status" value="1"/>
</dbReference>
<dbReference type="AlphaFoldDB" id="A0A6G0XQ17"/>
<dbReference type="GO" id="GO:0006606">
    <property type="term" value="P:protein import into nucleus"/>
    <property type="evidence" value="ECO:0007669"/>
    <property type="project" value="TreeGrafter"/>
</dbReference>
<keyword evidence="4" id="KW-0539">Nucleus</keyword>
<comment type="similarity">
    <text evidence="2">Belongs to the importin beta family.</text>
</comment>
<evidence type="ECO:0000256" key="2">
    <source>
        <dbReference type="ARBA" id="ARBA00007991"/>
    </source>
</evidence>
<keyword evidence="6" id="KW-1185">Reference proteome</keyword>
<name>A0A6G0XQ17_9STRA</name>
<dbReference type="InterPro" id="IPR051345">
    <property type="entry name" value="Importin_beta-like_NTR"/>
</dbReference>
<evidence type="ECO:0000313" key="5">
    <source>
        <dbReference type="EMBL" id="KAF0742538.1"/>
    </source>
</evidence>
<dbReference type="EMBL" id="VJMJ01000027">
    <property type="protein sequence ID" value="KAF0742538.1"/>
    <property type="molecule type" value="Genomic_DNA"/>
</dbReference>
<protein>
    <recommendedName>
        <fullName evidence="7">Exportin-1/Importin-beta-like domain-containing protein</fullName>
    </recommendedName>
</protein>
<reference evidence="5 6" key="1">
    <citation type="submission" date="2019-07" db="EMBL/GenBank/DDBJ databases">
        <title>Genomics analysis of Aphanomyces spp. identifies a new class of oomycete effector associated with host adaptation.</title>
        <authorList>
            <person name="Gaulin E."/>
        </authorList>
    </citation>
    <scope>NUCLEOTIDE SEQUENCE [LARGE SCALE GENOMIC DNA]</scope>
    <source>
        <strain evidence="5 6">ATCC 201684</strain>
    </source>
</reference>
<dbReference type="VEuPathDB" id="FungiDB:AeMF1_001253"/>
<keyword evidence="3" id="KW-0813">Transport</keyword>
<dbReference type="PANTHER" id="PTHR12363">
    <property type="entry name" value="TRANSPORTIN 3 AND IMPORTIN 13"/>
    <property type="match status" value="1"/>
</dbReference>
<proteinExistence type="inferred from homology"/>
<dbReference type="InterPro" id="IPR011989">
    <property type="entry name" value="ARM-like"/>
</dbReference>
<dbReference type="SUPFAM" id="SSF48371">
    <property type="entry name" value="ARM repeat"/>
    <property type="match status" value="1"/>
</dbReference>
<comment type="caution">
    <text evidence="5">The sequence shown here is derived from an EMBL/GenBank/DDBJ whole genome shotgun (WGS) entry which is preliminary data.</text>
</comment>
<comment type="subcellular location">
    <subcellularLocation>
        <location evidence="1">Nucleus</location>
    </subcellularLocation>
</comment>
<evidence type="ECO:0000256" key="3">
    <source>
        <dbReference type="ARBA" id="ARBA00022448"/>
    </source>
</evidence>
<evidence type="ECO:0000256" key="4">
    <source>
        <dbReference type="ARBA" id="ARBA00023242"/>
    </source>
</evidence>
<dbReference type="GO" id="GO:0005737">
    <property type="term" value="C:cytoplasm"/>
    <property type="evidence" value="ECO:0007669"/>
    <property type="project" value="TreeGrafter"/>
</dbReference>